<comment type="caution">
    <text evidence="7">The sequence shown here is derived from an EMBL/GenBank/DDBJ whole genome shotgun (WGS) entry which is preliminary data.</text>
</comment>
<evidence type="ECO:0000256" key="3">
    <source>
        <dbReference type="ARBA" id="ARBA00022723"/>
    </source>
</evidence>
<dbReference type="InterPro" id="IPR051013">
    <property type="entry name" value="MBL_superfamily_lactonases"/>
</dbReference>
<dbReference type="Proteomes" id="UP001500325">
    <property type="component" value="Unassembled WGS sequence"/>
</dbReference>
<comment type="cofactor">
    <cofactor evidence="1">
        <name>Zn(2+)</name>
        <dbReference type="ChEBI" id="CHEBI:29105"/>
    </cofactor>
</comment>
<keyword evidence="5" id="KW-0862">Zinc</keyword>
<evidence type="ECO:0000256" key="2">
    <source>
        <dbReference type="ARBA" id="ARBA00007749"/>
    </source>
</evidence>
<comment type="similarity">
    <text evidence="2">Belongs to the metallo-beta-lactamase superfamily.</text>
</comment>
<evidence type="ECO:0000256" key="5">
    <source>
        <dbReference type="ARBA" id="ARBA00022833"/>
    </source>
</evidence>
<evidence type="ECO:0000313" key="7">
    <source>
        <dbReference type="EMBL" id="GAA4692333.1"/>
    </source>
</evidence>
<evidence type="ECO:0000256" key="4">
    <source>
        <dbReference type="ARBA" id="ARBA00022801"/>
    </source>
</evidence>
<reference evidence="8" key="1">
    <citation type="journal article" date="2019" name="Int. J. Syst. Evol. Microbiol.">
        <title>The Global Catalogue of Microorganisms (GCM) 10K type strain sequencing project: providing services to taxonomists for standard genome sequencing and annotation.</title>
        <authorList>
            <consortium name="The Broad Institute Genomics Platform"/>
            <consortium name="The Broad Institute Genome Sequencing Center for Infectious Disease"/>
            <person name="Wu L."/>
            <person name="Ma J."/>
        </authorList>
    </citation>
    <scope>NUCLEOTIDE SEQUENCE [LARGE SCALE GENOMIC DNA]</scope>
    <source>
        <strain evidence="8">JCM 18055</strain>
    </source>
</reference>
<evidence type="ECO:0000259" key="6">
    <source>
        <dbReference type="SMART" id="SM00849"/>
    </source>
</evidence>
<accession>A0ABP8WNG9</accession>
<sequence>MGVTLRGVNLGYMGLDMSLLVNKAEHVGAPYNCPAIAYIIETPQGRILWETGLSARCPDEWLPEWKQVVDLGAVTPEACLEIRLEQLGLGPDDFRYVIQGHMHTDHAGGLRLFEDAGAEIVVHEDEYAHIMSLDEDKDFFARVDWAFLGDKKPTLVSGRSMEIADGVRLLHLPGHTPGQMALQLQLETTGTVLLTSDALYHHENYVEPTGEPQIYWDIDKWRTSLESLGQVARENDAWLFPGHDETGIQHFDGRKELKAIRFDEGHTYA</sequence>
<protein>
    <submittedName>
        <fullName evidence="7">N-acyl homoserine lactonase family protein</fullName>
    </submittedName>
</protein>
<dbReference type="SMART" id="SM00849">
    <property type="entry name" value="Lactamase_B"/>
    <property type="match status" value="1"/>
</dbReference>
<keyword evidence="3" id="KW-0479">Metal-binding</keyword>
<dbReference type="Gene3D" id="3.60.15.10">
    <property type="entry name" value="Ribonuclease Z/Hydroxyacylglutathione hydrolase-like"/>
    <property type="match status" value="1"/>
</dbReference>
<organism evidence="7 8">
    <name type="scientific">Pseudonocardia yuanmonensis</name>
    <dbReference type="NCBI Taxonomy" id="1095914"/>
    <lineage>
        <taxon>Bacteria</taxon>
        <taxon>Bacillati</taxon>
        <taxon>Actinomycetota</taxon>
        <taxon>Actinomycetes</taxon>
        <taxon>Pseudonocardiales</taxon>
        <taxon>Pseudonocardiaceae</taxon>
        <taxon>Pseudonocardia</taxon>
    </lineage>
</organism>
<dbReference type="InterPro" id="IPR036866">
    <property type="entry name" value="RibonucZ/Hydroxyglut_hydro"/>
</dbReference>
<dbReference type="PANTHER" id="PTHR42978:SF2">
    <property type="entry name" value="102 KBASES UNSTABLE REGION: FROM 1 TO 119443"/>
    <property type="match status" value="1"/>
</dbReference>
<name>A0ABP8WNG9_9PSEU</name>
<proteinExistence type="inferred from homology"/>
<dbReference type="SUPFAM" id="SSF56281">
    <property type="entry name" value="Metallo-hydrolase/oxidoreductase"/>
    <property type="match status" value="1"/>
</dbReference>
<feature type="domain" description="Metallo-beta-lactamase" evidence="6">
    <location>
        <begin position="34"/>
        <end position="243"/>
    </location>
</feature>
<keyword evidence="4" id="KW-0378">Hydrolase</keyword>
<dbReference type="RefSeq" id="WP_345381293.1">
    <property type="nucleotide sequence ID" value="NZ_BAABIC010000010.1"/>
</dbReference>
<keyword evidence="8" id="KW-1185">Reference proteome</keyword>
<dbReference type="Pfam" id="PF00753">
    <property type="entry name" value="Lactamase_B"/>
    <property type="match status" value="1"/>
</dbReference>
<dbReference type="EMBL" id="BAABIC010000010">
    <property type="protein sequence ID" value="GAA4692333.1"/>
    <property type="molecule type" value="Genomic_DNA"/>
</dbReference>
<evidence type="ECO:0000313" key="8">
    <source>
        <dbReference type="Proteomes" id="UP001500325"/>
    </source>
</evidence>
<dbReference type="PANTHER" id="PTHR42978">
    <property type="entry name" value="QUORUM-QUENCHING LACTONASE YTNP-RELATED-RELATED"/>
    <property type="match status" value="1"/>
</dbReference>
<evidence type="ECO:0000256" key="1">
    <source>
        <dbReference type="ARBA" id="ARBA00001947"/>
    </source>
</evidence>
<dbReference type="CDD" id="cd07729">
    <property type="entry name" value="AHL_lactonase_MBL-fold"/>
    <property type="match status" value="1"/>
</dbReference>
<gene>
    <name evidence="7" type="ORF">GCM10023215_31800</name>
</gene>
<dbReference type="InterPro" id="IPR001279">
    <property type="entry name" value="Metallo-B-lactamas"/>
</dbReference>